<reference evidence="1" key="1">
    <citation type="submission" date="2019-10" db="EMBL/GenBank/DDBJ databases">
        <title>Conservation and host-specific expression of non-tandemly repeated heterogenous ribosome RNA gene in arbuscular mycorrhizal fungi.</title>
        <authorList>
            <person name="Maeda T."/>
            <person name="Kobayashi Y."/>
            <person name="Nakagawa T."/>
            <person name="Ezawa T."/>
            <person name="Yamaguchi K."/>
            <person name="Bino T."/>
            <person name="Nishimoto Y."/>
            <person name="Shigenobu S."/>
            <person name="Kawaguchi M."/>
        </authorList>
    </citation>
    <scope>NUCLEOTIDE SEQUENCE</scope>
    <source>
        <strain evidence="1">HR1</strain>
    </source>
</reference>
<name>A0A8H3LC42_9GLOM</name>
<evidence type="ECO:0000313" key="1">
    <source>
        <dbReference type="EMBL" id="GES82967.1"/>
    </source>
</evidence>
<dbReference type="EMBL" id="BLAL01000065">
    <property type="protein sequence ID" value="GES82967.1"/>
    <property type="molecule type" value="Genomic_DNA"/>
</dbReference>
<gene>
    <name evidence="1" type="ORF">RCL2_001013900</name>
</gene>
<proteinExistence type="predicted"/>
<sequence>MVRKELFCPSFANLSTISFSDILENVLCMFHVSDYCSFCGPLRSSYDLNAGTMLRAKIKDMSISDVGRFVLSILRFDLRLFVENPYLEGFARLSTLDGVPKMGEFIEPLCGNQGMSSLSVMSIALALTKQKRSYDNQISIHSSMPSCLDVAERNEIE</sequence>
<organism evidence="1 2">
    <name type="scientific">Rhizophagus clarus</name>
    <dbReference type="NCBI Taxonomy" id="94130"/>
    <lineage>
        <taxon>Eukaryota</taxon>
        <taxon>Fungi</taxon>
        <taxon>Fungi incertae sedis</taxon>
        <taxon>Mucoromycota</taxon>
        <taxon>Glomeromycotina</taxon>
        <taxon>Glomeromycetes</taxon>
        <taxon>Glomerales</taxon>
        <taxon>Glomeraceae</taxon>
        <taxon>Rhizophagus</taxon>
    </lineage>
</organism>
<evidence type="ECO:0000313" key="2">
    <source>
        <dbReference type="Proteomes" id="UP000615446"/>
    </source>
</evidence>
<accession>A0A8H3LC42</accession>
<dbReference type="Proteomes" id="UP000615446">
    <property type="component" value="Unassembled WGS sequence"/>
</dbReference>
<dbReference type="AlphaFoldDB" id="A0A8H3LC42"/>
<protein>
    <submittedName>
        <fullName evidence="1">Uncharacterized protein</fullName>
    </submittedName>
</protein>
<comment type="caution">
    <text evidence="1">The sequence shown here is derived from an EMBL/GenBank/DDBJ whole genome shotgun (WGS) entry which is preliminary data.</text>
</comment>